<keyword evidence="2" id="KW-1185">Reference proteome</keyword>
<evidence type="ECO:0000313" key="2">
    <source>
        <dbReference type="Proteomes" id="UP000193642"/>
    </source>
</evidence>
<dbReference type="EMBL" id="MCGO01000032">
    <property type="protein sequence ID" value="ORY41276.1"/>
    <property type="molecule type" value="Genomic_DNA"/>
</dbReference>
<evidence type="ECO:0000313" key="1">
    <source>
        <dbReference type="EMBL" id="ORY41276.1"/>
    </source>
</evidence>
<proteinExistence type="predicted"/>
<sequence>TPRNRADFAMRVPRPKRARECVSMIQVKCPRTRSPPPKSAPSQLGLSLFLVGVGAAAGGLAAPPWFGPAMAAALNVFGATMRQERAIAESRSLARLINSRIFLDTQAIKPPRQQALKSLQSAPLNALLTAYDLNVNGTLQIRRARLGIFLGLVSRFA</sequence>
<reference evidence="1 2" key="1">
    <citation type="submission" date="2016-07" db="EMBL/GenBank/DDBJ databases">
        <title>Pervasive Adenine N6-methylation of Active Genes in Fungi.</title>
        <authorList>
            <consortium name="DOE Joint Genome Institute"/>
            <person name="Mondo S.J."/>
            <person name="Dannebaum R.O."/>
            <person name="Kuo R.C."/>
            <person name="Labutti K."/>
            <person name="Haridas S."/>
            <person name="Kuo A."/>
            <person name="Salamov A."/>
            <person name="Ahrendt S.R."/>
            <person name="Lipzen A."/>
            <person name="Sullivan W."/>
            <person name="Andreopoulos W.B."/>
            <person name="Clum A."/>
            <person name="Lindquist E."/>
            <person name="Daum C."/>
            <person name="Ramamoorthy G.K."/>
            <person name="Gryganskyi A."/>
            <person name="Culley D."/>
            <person name="Magnuson J.K."/>
            <person name="James T.Y."/>
            <person name="O'Malley M.A."/>
            <person name="Stajich J.E."/>
            <person name="Spatafora J.W."/>
            <person name="Visel A."/>
            <person name="Grigoriev I.V."/>
        </authorList>
    </citation>
    <scope>NUCLEOTIDE SEQUENCE [LARGE SCALE GENOMIC DNA]</scope>
    <source>
        <strain evidence="1 2">JEL800</strain>
    </source>
</reference>
<dbReference type="OrthoDB" id="2420591at2759"/>
<name>A0A1Y2C2T9_9FUNG</name>
<organism evidence="1 2">
    <name type="scientific">Rhizoclosmatium globosum</name>
    <dbReference type="NCBI Taxonomy" id="329046"/>
    <lineage>
        <taxon>Eukaryota</taxon>
        <taxon>Fungi</taxon>
        <taxon>Fungi incertae sedis</taxon>
        <taxon>Chytridiomycota</taxon>
        <taxon>Chytridiomycota incertae sedis</taxon>
        <taxon>Chytridiomycetes</taxon>
        <taxon>Chytridiales</taxon>
        <taxon>Chytriomycetaceae</taxon>
        <taxon>Rhizoclosmatium</taxon>
    </lineage>
</organism>
<comment type="caution">
    <text evidence="1">The sequence shown here is derived from an EMBL/GenBank/DDBJ whole genome shotgun (WGS) entry which is preliminary data.</text>
</comment>
<feature type="non-terminal residue" evidence="1">
    <location>
        <position position="1"/>
    </location>
</feature>
<protein>
    <submittedName>
        <fullName evidence="1">Uncharacterized protein</fullName>
    </submittedName>
</protein>
<dbReference type="Proteomes" id="UP000193642">
    <property type="component" value="Unassembled WGS sequence"/>
</dbReference>
<gene>
    <name evidence="1" type="ORF">BCR33DRAFT_718919</name>
</gene>
<dbReference type="AlphaFoldDB" id="A0A1Y2C2T9"/>
<accession>A0A1Y2C2T9</accession>